<dbReference type="RefSeq" id="WP_175231864.1">
    <property type="nucleotide sequence ID" value="NZ_CADIKH010000048.1"/>
</dbReference>
<reference evidence="1 2" key="1">
    <citation type="submission" date="2020-04" db="EMBL/GenBank/DDBJ databases">
        <authorList>
            <person name="De Canck E."/>
        </authorList>
    </citation>
    <scope>NUCLEOTIDE SEQUENCE [LARGE SCALE GENOMIC DNA]</scope>
    <source>
        <strain evidence="1 2">LMG 29542</strain>
    </source>
</reference>
<proteinExistence type="predicted"/>
<accession>A0A6J5EZW6</accession>
<keyword evidence="2" id="KW-1185">Reference proteome</keyword>
<evidence type="ECO:0000313" key="2">
    <source>
        <dbReference type="Proteomes" id="UP000494363"/>
    </source>
</evidence>
<dbReference type="AlphaFoldDB" id="A0A6J5EZW6"/>
<dbReference type="Proteomes" id="UP000494363">
    <property type="component" value="Unassembled WGS sequence"/>
</dbReference>
<dbReference type="EMBL" id="CADIKH010000048">
    <property type="protein sequence ID" value="CAB3770852.1"/>
    <property type="molecule type" value="Genomic_DNA"/>
</dbReference>
<evidence type="ECO:0000313" key="1">
    <source>
        <dbReference type="EMBL" id="CAB3770852.1"/>
    </source>
</evidence>
<name>A0A6J5EZW6_9BURK</name>
<gene>
    <name evidence="1" type="ORF">LMG29542_06466</name>
</gene>
<sequence length="116" mass="12946">MNNLEQQVGQVTFTADEWLNDPASAAFGVTKLVPKAKEPTPGMKAILVSQESFRRAKKQMKAFPAFRPQLDLPELISAMIDVCDADPAIMERVALRIIEERQRQIDAMKGSLVHIP</sequence>
<protein>
    <submittedName>
        <fullName evidence="1">Uncharacterized protein</fullName>
    </submittedName>
</protein>
<organism evidence="1 2">
    <name type="scientific">Paraburkholderia humisilvae</name>
    <dbReference type="NCBI Taxonomy" id="627669"/>
    <lineage>
        <taxon>Bacteria</taxon>
        <taxon>Pseudomonadati</taxon>
        <taxon>Pseudomonadota</taxon>
        <taxon>Betaproteobacteria</taxon>
        <taxon>Burkholderiales</taxon>
        <taxon>Burkholderiaceae</taxon>
        <taxon>Paraburkholderia</taxon>
    </lineage>
</organism>